<keyword evidence="2" id="KW-0812">Transmembrane</keyword>
<evidence type="ECO:0000259" key="3">
    <source>
        <dbReference type="Pfam" id="PF02397"/>
    </source>
</evidence>
<protein>
    <submittedName>
        <fullName evidence="4">Lipopolysaccharide/colanic/teichoic acid biosynthesis glycosyltransferase</fullName>
    </submittedName>
</protein>
<keyword evidence="2" id="KW-1133">Transmembrane helix</keyword>
<sequence length="383" mass="44773">MEIFNTFTRSAGIHAFRQDSDKTVLFAGPCRPELLIKLSAIGYQGIWAENLFMAREELLRIARENPDPVKAHQISLSAIFCDIRFPIQEIRNFLDDIQEFTVLRTVPVFLIVTHKNSMREIHYYKSRIPQINDLIYADSNPYVIDHKIRFYQHFNHIRFQHPVLMLGSETISWKERIDYVFKRIFDITVASFLLLMLSPLLMLIAIAIKLDSPGPVFYISLRAGKGFRLFKFYKFRTMVQDADRQLLEIEKLNRYHCQHQQSPKFVKIKNDPRVTRIGRLLRKTSLDELPQLFNVIKGDMSLVGNRPLPIYEATTLTTDTYSARFIAPAGITGLWQITKSKKPDMTVEERTSLDIYYATRRNFISDIRILFSTPFAIIQKEEL</sequence>
<reference evidence="4 5" key="1">
    <citation type="submission" date="2017-11" db="EMBL/GenBank/DDBJ databases">
        <title>Genomic Encyclopedia of Archaeal and Bacterial Type Strains, Phase II (KMG-II): From Individual Species to Whole Genera.</title>
        <authorList>
            <person name="Goeker M."/>
        </authorList>
    </citation>
    <scope>NUCLEOTIDE SEQUENCE [LARGE SCALE GENOMIC DNA]</scope>
    <source>
        <strain evidence="4 5">DSM 27268</strain>
    </source>
</reference>
<keyword evidence="4" id="KW-0808">Transferase</keyword>
<organism evidence="4 5">
    <name type="scientific">Thermoflavifilum aggregans</name>
    <dbReference type="NCBI Taxonomy" id="454188"/>
    <lineage>
        <taxon>Bacteria</taxon>
        <taxon>Pseudomonadati</taxon>
        <taxon>Bacteroidota</taxon>
        <taxon>Chitinophagia</taxon>
        <taxon>Chitinophagales</taxon>
        <taxon>Chitinophagaceae</taxon>
        <taxon>Thermoflavifilum</taxon>
    </lineage>
</organism>
<comment type="caution">
    <text evidence="4">The sequence shown here is derived from an EMBL/GenBank/DDBJ whole genome shotgun (WGS) entry which is preliminary data.</text>
</comment>
<dbReference type="Pfam" id="PF02397">
    <property type="entry name" value="Bac_transf"/>
    <property type="match status" value="1"/>
</dbReference>
<comment type="similarity">
    <text evidence="1">Belongs to the bacterial sugar transferase family.</text>
</comment>
<dbReference type="GO" id="GO:0016780">
    <property type="term" value="F:phosphotransferase activity, for other substituted phosphate groups"/>
    <property type="evidence" value="ECO:0007669"/>
    <property type="project" value="TreeGrafter"/>
</dbReference>
<dbReference type="AlphaFoldDB" id="A0A2M9CXH4"/>
<evidence type="ECO:0000256" key="2">
    <source>
        <dbReference type="SAM" id="Phobius"/>
    </source>
</evidence>
<keyword evidence="5" id="KW-1185">Reference proteome</keyword>
<keyword evidence="2" id="KW-0472">Membrane</keyword>
<evidence type="ECO:0000313" key="4">
    <source>
        <dbReference type="EMBL" id="PJJ76589.1"/>
    </source>
</evidence>
<proteinExistence type="inferred from homology"/>
<dbReference type="PANTHER" id="PTHR30576:SF0">
    <property type="entry name" value="UNDECAPRENYL-PHOSPHATE N-ACETYLGALACTOSAMINYL 1-PHOSPHATE TRANSFERASE-RELATED"/>
    <property type="match status" value="1"/>
</dbReference>
<gene>
    <name evidence="4" type="ORF">BXY57_2219</name>
</gene>
<name>A0A2M9CXH4_9BACT</name>
<dbReference type="RefSeq" id="WP_211277251.1">
    <property type="nucleotide sequence ID" value="NZ_PGFG01000001.1"/>
</dbReference>
<feature type="transmembrane region" description="Helical" evidence="2">
    <location>
        <begin position="184"/>
        <end position="208"/>
    </location>
</feature>
<dbReference type="Proteomes" id="UP000230000">
    <property type="component" value="Unassembled WGS sequence"/>
</dbReference>
<dbReference type="PANTHER" id="PTHR30576">
    <property type="entry name" value="COLANIC BIOSYNTHESIS UDP-GLUCOSE LIPID CARRIER TRANSFERASE"/>
    <property type="match status" value="1"/>
</dbReference>
<evidence type="ECO:0000256" key="1">
    <source>
        <dbReference type="ARBA" id="ARBA00006464"/>
    </source>
</evidence>
<dbReference type="InterPro" id="IPR003362">
    <property type="entry name" value="Bact_transf"/>
</dbReference>
<dbReference type="EMBL" id="PGFG01000001">
    <property type="protein sequence ID" value="PJJ76589.1"/>
    <property type="molecule type" value="Genomic_DNA"/>
</dbReference>
<evidence type="ECO:0000313" key="5">
    <source>
        <dbReference type="Proteomes" id="UP000230000"/>
    </source>
</evidence>
<accession>A0A2M9CXH4</accession>
<feature type="domain" description="Bacterial sugar transferase" evidence="3">
    <location>
        <begin position="182"/>
        <end position="378"/>
    </location>
</feature>